<keyword evidence="2" id="KW-0677">Repeat</keyword>
<dbReference type="GO" id="GO:0008305">
    <property type="term" value="C:integrin complex"/>
    <property type="evidence" value="ECO:0007669"/>
    <property type="project" value="InterPro"/>
</dbReference>
<dbReference type="AlphaFoldDB" id="A0A956SG73"/>
<evidence type="ECO:0000256" key="3">
    <source>
        <dbReference type="ARBA" id="ARBA00022801"/>
    </source>
</evidence>
<keyword evidence="1 5" id="KW-0732">Signal</keyword>
<dbReference type="PANTHER" id="PTHR23221">
    <property type="entry name" value="GLYCOSYLPHOSPHATIDYLINOSITOL PHOSPHOLIPASE D"/>
    <property type="match status" value="1"/>
</dbReference>
<accession>A0A956SG73</accession>
<dbReference type="InterPro" id="IPR013519">
    <property type="entry name" value="Int_alpha_beta-p"/>
</dbReference>
<sequence length="488" mass="49825">MMPPKTNQASFWRPRGSNRSTAPCLFASLATFLAFAPTPADAHLSIIRQGWESTGTAEAGDAHGSALAAGDFNGDGFEDLAMGAPFEDVGVLPDAGTVTVSWGTNLGITHVGAVALVTGDLGVTSPDDEFGYALAAGDFNGDGFDDLAVGAPGADLGLGSQDIGAVFVYHGSASGLVPSYDRTQGDVSGETHEAGDRFGAALCAGDMNDDGIDDLAVGAPGEDNAAGSVCWFSGGLFGLITGPQGSIRQSDIGQTNAAGDQFGRSLAIGNVAGVVIGGHSYDDLIIGAPFRDHSSLVDPGTVYVVLGTSSGPNPNSHRIYDASWGGLGGPQRTGWFGYSVASGHLYDGAYDGIAVGEPGRNRGTTSRVGRVVVGLGSGLNVDWDAKLVELQQDDMGGVVHADEYFGYALDVGYFDAVDGHEDLVIGSPLDKLTDVTSSTGWVGVSHGGPNGPGGDYDAYYQSMGNDPIEPGDRFGASLCLGYFDGTGR</sequence>
<feature type="signal peptide" evidence="5">
    <location>
        <begin position="1"/>
        <end position="42"/>
    </location>
</feature>
<evidence type="ECO:0000256" key="2">
    <source>
        <dbReference type="ARBA" id="ARBA00022737"/>
    </source>
</evidence>
<dbReference type="InterPro" id="IPR000413">
    <property type="entry name" value="Integrin_alpha"/>
</dbReference>
<evidence type="ECO:0000256" key="5">
    <source>
        <dbReference type="SAM" id="SignalP"/>
    </source>
</evidence>
<dbReference type="Pfam" id="PF01839">
    <property type="entry name" value="FG-GAP"/>
    <property type="match status" value="3"/>
</dbReference>
<dbReference type="GO" id="GO:0016787">
    <property type="term" value="F:hydrolase activity"/>
    <property type="evidence" value="ECO:0007669"/>
    <property type="project" value="UniProtKB-KW"/>
</dbReference>
<name>A0A956SG73_UNCEI</name>
<feature type="chain" id="PRO_5036934359" evidence="5">
    <location>
        <begin position="43"/>
        <end position="488"/>
    </location>
</feature>
<proteinExistence type="predicted"/>
<comment type="caution">
    <text evidence="6">The sequence shown here is derived from an EMBL/GenBank/DDBJ whole genome shotgun (WGS) entry which is preliminary data.</text>
</comment>
<evidence type="ECO:0000256" key="1">
    <source>
        <dbReference type="ARBA" id="ARBA00022729"/>
    </source>
</evidence>
<dbReference type="Proteomes" id="UP000739538">
    <property type="component" value="Unassembled WGS sequence"/>
</dbReference>
<dbReference type="SUPFAM" id="SSF69318">
    <property type="entry name" value="Integrin alpha N-terminal domain"/>
    <property type="match status" value="1"/>
</dbReference>
<evidence type="ECO:0000313" key="7">
    <source>
        <dbReference type="Proteomes" id="UP000739538"/>
    </source>
</evidence>
<evidence type="ECO:0000256" key="4">
    <source>
        <dbReference type="ARBA" id="ARBA00023180"/>
    </source>
</evidence>
<dbReference type="InterPro" id="IPR028994">
    <property type="entry name" value="Integrin_alpha_N"/>
</dbReference>
<keyword evidence="3" id="KW-0378">Hydrolase</keyword>
<dbReference type="GO" id="GO:0007155">
    <property type="term" value="P:cell adhesion"/>
    <property type="evidence" value="ECO:0007669"/>
    <property type="project" value="InterPro"/>
</dbReference>
<dbReference type="PANTHER" id="PTHR23221:SF7">
    <property type="entry name" value="PHOSPHATIDYLINOSITOL-GLYCAN-SPECIFIC PHOSPHOLIPASE D"/>
    <property type="match status" value="1"/>
</dbReference>
<dbReference type="SMART" id="SM00191">
    <property type="entry name" value="Int_alpha"/>
    <property type="match status" value="6"/>
</dbReference>
<dbReference type="PROSITE" id="PS51470">
    <property type="entry name" value="FG_GAP"/>
    <property type="match status" value="4"/>
</dbReference>
<dbReference type="EMBL" id="JAGQHS010000373">
    <property type="protein sequence ID" value="MCA9759517.1"/>
    <property type="molecule type" value="Genomic_DNA"/>
</dbReference>
<dbReference type="InterPro" id="IPR013517">
    <property type="entry name" value="FG-GAP"/>
</dbReference>
<protein>
    <submittedName>
        <fullName evidence="6">FG-GAP repeat protein</fullName>
    </submittedName>
</protein>
<reference evidence="6" key="1">
    <citation type="submission" date="2020-04" db="EMBL/GenBank/DDBJ databases">
        <authorList>
            <person name="Zhang T."/>
        </authorList>
    </citation>
    <scope>NUCLEOTIDE SEQUENCE</scope>
    <source>
        <strain evidence="6">HKST-UBA02</strain>
    </source>
</reference>
<dbReference type="PRINTS" id="PR01185">
    <property type="entry name" value="INTEGRINA"/>
</dbReference>
<feature type="non-terminal residue" evidence="6">
    <location>
        <position position="488"/>
    </location>
</feature>
<evidence type="ECO:0000313" key="6">
    <source>
        <dbReference type="EMBL" id="MCA9759517.1"/>
    </source>
</evidence>
<organism evidence="6 7">
    <name type="scientific">Eiseniibacteriota bacterium</name>
    <dbReference type="NCBI Taxonomy" id="2212470"/>
    <lineage>
        <taxon>Bacteria</taxon>
        <taxon>Candidatus Eiseniibacteriota</taxon>
    </lineage>
</organism>
<keyword evidence="4" id="KW-0325">Glycoprotein</keyword>
<gene>
    <name evidence="6" type="ORF">KDA27_27225</name>
</gene>
<reference evidence="6" key="2">
    <citation type="journal article" date="2021" name="Microbiome">
        <title>Successional dynamics and alternative stable states in a saline activated sludge microbial community over 9 years.</title>
        <authorList>
            <person name="Wang Y."/>
            <person name="Ye J."/>
            <person name="Ju F."/>
            <person name="Liu L."/>
            <person name="Boyd J.A."/>
            <person name="Deng Y."/>
            <person name="Parks D.H."/>
            <person name="Jiang X."/>
            <person name="Yin X."/>
            <person name="Woodcroft B.J."/>
            <person name="Tyson G.W."/>
            <person name="Hugenholtz P."/>
            <person name="Polz M.F."/>
            <person name="Zhang T."/>
        </authorList>
    </citation>
    <scope>NUCLEOTIDE SEQUENCE</scope>
    <source>
        <strain evidence="6">HKST-UBA02</strain>
    </source>
</reference>
<dbReference type="Gene3D" id="2.130.10.130">
    <property type="entry name" value="Integrin alpha, N-terminal"/>
    <property type="match status" value="3"/>
</dbReference>